<dbReference type="KEGG" id="ddd:Dda3937_04531"/>
<dbReference type="AlphaFoldDB" id="E0SJC0"/>
<accession>E0SJC0</accession>
<name>E0SJC0_DICD3</name>
<dbReference type="EMBL" id="CP002038">
    <property type="protein sequence ID" value="ADM97921.1"/>
    <property type="molecule type" value="Genomic_DNA"/>
</dbReference>
<organism evidence="1 2">
    <name type="scientific">Dickeya dadantii (strain 3937)</name>
    <name type="common">Erwinia chrysanthemi (strain 3937)</name>
    <dbReference type="NCBI Taxonomy" id="198628"/>
    <lineage>
        <taxon>Bacteria</taxon>
        <taxon>Pseudomonadati</taxon>
        <taxon>Pseudomonadota</taxon>
        <taxon>Gammaproteobacteria</taxon>
        <taxon>Enterobacterales</taxon>
        <taxon>Pectobacteriaceae</taxon>
        <taxon>Dickeya</taxon>
    </lineage>
</organism>
<evidence type="ECO:0008006" key="3">
    <source>
        <dbReference type="Google" id="ProtNLM"/>
    </source>
</evidence>
<protein>
    <recommendedName>
        <fullName evidence="3">Transposase</fullName>
    </recommendedName>
</protein>
<keyword evidence="2" id="KW-1185">Reference proteome</keyword>
<evidence type="ECO:0000313" key="2">
    <source>
        <dbReference type="Proteomes" id="UP000006859"/>
    </source>
</evidence>
<sequence length="72" mass="7939">MHRDYPVADFYHRAVRRENAKTAAVTGCGPRLAGLTLRQLATATVKWPPAAAAHHAKHRPILLFPRFAGTIP</sequence>
<evidence type="ECO:0000313" key="1">
    <source>
        <dbReference type="EMBL" id="ADM97921.1"/>
    </source>
</evidence>
<reference evidence="1 2" key="1">
    <citation type="journal article" date="2011" name="J. Bacteriol.">
        <title>Genome sequence of the plant-pathogenic bacterium Dickeya dadantii 3937.</title>
        <authorList>
            <person name="Glasner J.D."/>
            <person name="Yang C.H."/>
            <person name="Reverchon S."/>
            <person name="Hugouvieux-Cotte-Pattat N."/>
            <person name="Condemine G."/>
            <person name="Bohin J.P."/>
            <person name="Van Gijsegem F."/>
            <person name="Yang S."/>
            <person name="Franza T."/>
            <person name="Expert D."/>
            <person name="Plunkett G. III"/>
            <person name="San Francisco M.J."/>
            <person name="Charkowski A.O."/>
            <person name="Py B."/>
            <person name="Bell K."/>
            <person name="Rauscher L."/>
            <person name="Rodriguez-Palenzuela P."/>
            <person name="Toussaint A."/>
            <person name="Holeva M.C."/>
            <person name="He S.Y."/>
            <person name="Douet V."/>
            <person name="Boccara M."/>
            <person name="Blanco C."/>
            <person name="Toth I."/>
            <person name="Anderson B.D."/>
            <person name="Biehl B.S."/>
            <person name="Mau B."/>
            <person name="Flynn S.M."/>
            <person name="Barras F."/>
            <person name="Lindeberg M."/>
            <person name="Birch P.R."/>
            <person name="Tsuyumu S."/>
            <person name="Shi X."/>
            <person name="Hibbing M."/>
            <person name="Yap M.N."/>
            <person name="Carpentier M."/>
            <person name="Dassa E."/>
            <person name="Umehara M."/>
            <person name="Kim J.F."/>
            <person name="Rusch M."/>
            <person name="Soni P."/>
            <person name="Mayhew G.F."/>
            <person name="Fouts D.E."/>
            <person name="Gill S.R."/>
            <person name="Blattner F.R."/>
            <person name="Keen N.T."/>
            <person name="Perna N.T."/>
        </authorList>
    </citation>
    <scope>NUCLEOTIDE SEQUENCE [LARGE SCALE GENOMIC DNA]</scope>
    <source>
        <strain evidence="1 2">3937</strain>
    </source>
</reference>
<dbReference type="HOGENOM" id="CLU_2715890_0_0_6"/>
<dbReference type="STRING" id="198628.Dda3937_04531"/>
<dbReference type="Proteomes" id="UP000006859">
    <property type="component" value="Chromosome"/>
</dbReference>
<gene>
    <name evidence="1" type="ordered locus">Dda3937_04531</name>
</gene>
<proteinExistence type="predicted"/>